<keyword evidence="2" id="KW-1185">Reference proteome</keyword>
<accession>A0ACA9NNM3</accession>
<evidence type="ECO:0000313" key="2">
    <source>
        <dbReference type="Proteomes" id="UP000789920"/>
    </source>
</evidence>
<evidence type="ECO:0000313" key="1">
    <source>
        <dbReference type="EMBL" id="CAG8666843.1"/>
    </source>
</evidence>
<reference evidence="1" key="1">
    <citation type="submission" date="2021-06" db="EMBL/GenBank/DDBJ databases">
        <authorList>
            <person name="Kallberg Y."/>
            <person name="Tangrot J."/>
            <person name="Rosling A."/>
        </authorList>
    </citation>
    <scope>NUCLEOTIDE SEQUENCE</scope>
    <source>
        <strain evidence="1">MA461A</strain>
    </source>
</reference>
<proteinExistence type="predicted"/>
<name>A0ACA9NNM3_9GLOM</name>
<comment type="caution">
    <text evidence="1">The sequence shown here is derived from an EMBL/GenBank/DDBJ whole genome shotgun (WGS) entry which is preliminary data.</text>
</comment>
<sequence>NMGDVDDKEIPECIYRNIMVRHQIFIPPNLKKVIQNMSERIQKLENKIQDLINETQNKRLDENADEELRAIRVDDDLKITAENEKWFLRYWCSKNGCLIAQSDDDCPLKKCFDGDCGCKTDNDCPGVFSFCYPVLERDLGNCKLCKTDDDCAKADMLYGRFCVNGNCKVCTNHSHCNDRYICRNNGCVQCQKNFDCPSFLEGYCNTEQDIKAVLEIVVVQLAYIVIIIFAVKMQTAPVQRVLIVLKLDIVLMEH</sequence>
<feature type="non-terminal residue" evidence="1">
    <location>
        <position position="254"/>
    </location>
</feature>
<gene>
    <name evidence="1" type="ORF">RPERSI_LOCUS8507</name>
</gene>
<feature type="non-terminal residue" evidence="1">
    <location>
        <position position="1"/>
    </location>
</feature>
<organism evidence="1 2">
    <name type="scientific">Racocetra persica</name>
    <dbReference type="NCBI Taxonomy" id="160502"/>
    <lineage>
        <taxon>Eukaryota</taxon>
        <taxon>Fungi</taxon>
        <taxon>Fungi incertae sedis</taxon>
        <taxon>Mucoromycota</taxon>
        <taxon>Glomeromycotina</taxon>
        <taxon>Glomeromycetes</taxon>
        <taxon>Diversisporales</taxon>
        <taxon>Gigasporaceae</taxon>
        <taxon>Racocetra</taxon>
    </lineage>
</organism>
<protein>
    <submittedName>
        <fullName evidence="1">7758_t:CDS:1</fullName>
    </submittedName>
</protein>
<dbReference type="EMBL" id="CAJVQC010015420">
    <property type="protein sequence ID" value="CAG8666843.1"/>
    <property type="molecule type" value="Genomic_DNA"/>
</dbReference>
<dbReference type="Proteomes" id="UP000789920">
    <property type="component" value="Unassembled WGS sequence"/>
</dbReference>